<dbReference type="PROSITE" id="PS50042">
    <property type="entry name" value="CNMP_BINDING_3"/>
    <property type="match status" value="1"/>
</dbReference>
<evidence type="ECO:0000256" key="1">
    <source>
        <dbReference type="ARBA" id="ARBA00023015"/>
    </source>
</evidence>
<feature type="domain" description="Cyclic nucleotide-binding" evidence="4">
    <location>
        <begin position="38"/>
        <end position="158"/>
    </location>
</feature>
<dbReference type="InterPro" id="IPR014710">
    <property type="entry name" value="RmlC-like_jellyroll"/>
</dbReference>
<dbReference type="InterPro" id="IPR018490">
    <property type="entry name" value="cNMP-bd_dom_sf"/>
</dbReference>
<evidence type="ECO:0000259" key="4">
    <source>
        <dbReference type="PROSITE" id="PS50042"/>
    </source>
</evidence>
<dbReference type="Gene3D" id="2.60.120.10">
    <property type="entry name" value="Jelly Rolls"/>
    <property type="match status" value="1"/>
</dbReference>
<keyword evidence="2" id="KW-0238">DNA-binding</keyword>
<sequence length="252" mass="27984">MQTLSNPHRERSTTPEFLLHTRSSRSASLESFVEGSTWFSGLTAEEQARVKADIYERQYPAGGVACHRGDPADHWLAVIEGMVKVDTASACGRAITFAGVPAGSWFGEGAVLKSEPRPYSVVAIKESRVAFVPRATFLWLLERNPAFSRYVIDQLNARCGYYVGLVHNLRLHEAAARVAFCLAELFHRQLYPSTDRTLSLSQEEVGRLSGLSRQNTNRALRELADAGMLAMEYGAIQILDLEALRRFAHIGD</sequence>
<dbReference type="EMBL" id="FMSH01000321">
    <property type="protein sequence ID" value="SCU79103.1"/>
    <property type="molecule type" value="Genomic_DNA"/>
</dbReference>
<dbReference type="CDD" id="cd00038">
    <property type="entry name" value="CAP_ED"/>
    <property type="match status" value="1"/>
</dbReference>
<dbReference type="PANTHER" id="PTHR24567">
    <property type="entry name" value="CRP FAMILY TRANSCRIPTIONAL REGULATORY PROTEIN"/>
    <property type="match status" value="1"/>
</dbReference>
<reference evidence="6" key="1">
    <citation type="submission" date="2016-09" db="EMBL/GenBank/DDBJ databases">
        <authorList>
            <person name="Capua I."/>
            <person name="De Benedictis P."/>
            <person name="Joannis T."/>
            <person name="Lombin L.H."/>
            <person name="Cattoli G."/>
        </authorList>
    </citation>
    <scope>NUCLEOTIDE SEQUENCE</scope>
    <source>
        <strain evidence="6">B9</strain>
    </source>
</reference>
<name>A0A1K0IJ26_CUPNE</name>
<evidence type="ECO:0000256" key="3">
    <source>
        <dbReference type="ARBA" id="ARBA00023163"/>
    </source>
</evidence>
<dbReference type="SUPFAM" id="SSF46785">
    <property type="entry name" value="Winged helix' DNA-binding domain"/>
    <property type="match status" value="1"/>
</dbReference>
<dbReference type="PANTHER" id="PTHR24567:SF68">
    <property type="entry name" value="DNA-BINDING TRANSCRIPTIONAL DUAL REGULATOR CRP"/>
    <property type="match status" value="1"/>
</dbReference>
<evidence type="ECO:0000259" key="5">
    <source>
        <dbReference type="PROSITE" id="PS51063"/>
    </source>
</evidence>
<dbReference type="InterPro" id="IPR012318">
    <property type="entry name" value="HTH_CRP"/>
</dbReference>
<dbReference type="InterPro" id="IPR050397">
    <property type="entry name" value="Env_Response_Regulators"/>
</dbReference>
<proteinExistence type="predicted"/>
<dbReference type="RefSeq" id="WP_340527059.1">
    <property type="nucleotide sequence ID" value="NZ_FMSH01000321.1"/>
</dbReference>
<dbReference type="SMART" id="SM00100">
    <property type="entry name" value="cNMP"/>
    <property type="match status" value="1"/>
</dbReference>
<keyword evidence="1" id="KW-0805">Transcription regulation</keyword>
<dbReference type="GO" id="GO:0005829">
    <property type="term" value="C:cytosol"/>
    <property type="evidence" value="ECO:0007669"/>
    <property type="project" value="TreeGrafter"/>
</dbReference>
<evidence type="ECO:0000313" key="6">
    <source>
        <dbReference type="EMBL" id="SCU79103.1"/>
    </source>
</evidence>
<dbReference type="InterPro" id="IPR000595">
    <property type="entry name" value="cNMP-bd_dom"/>
</dbReference>
<evidence type="ECO:0000256" key="2">
    <source>
        <dbReference type="ARBA" id="ARBA00023125"/>
    </source>
</evidence>
<accession>A0A1K0IJ26</accession>
<protein>
    <submittedName>
        <fullName evidence="6">Cyclic nucleotide-binding protein</fullName>
    </submittedName>
</protein>
<feature type="domain" description="HTH crp-type" evidence="5">
    <location>
        <begin position="172"/>
        <end position="242"/>
    </location>
</feature>
<dbReference type="SUPFAM" id="SSF51206">
    <property type="entry name" value="cAMP-binding domain-like"/>
    <property type="match status" value="1"/>
</dbReference>
<dbReference type="GO" id="GO:0003677">
    <property type="term" value="F:DNA binding"/>
    <property type="evidence" value="ECO:0007669"/>
    <property type="project" value="UniProtKB-KW"/>
</dbReference>
<dbReference type="SMART" id="SM00419">
    <property type="entry name" value="HTH_CRP"/>
    <property type="match status" value="1"/>
</dbReference>
<dbReference type="Pfam" id="PF13545">
    <property type="entry name" value="HTH_Crp_2"/>
    <property type="match status" value="1"/>
</dbReference>
<dbReference type="GO" id="GO:0003700">
    <property type="term" value="F:DNA-binding transcription factor activity"/>
    <property type="evidence" value="ECO:0007669"/>
    <property type="project" value="TreeGrafter"/>
</dbReference>
<gene>
    <name evidence="6" type="ORF">CNECB9_3880021</name>
</gene>
<dbReference type="PROSITE" id="PS51063">
    <property type="entry name" value="HTH_CRP_2"/>
    <property type="match status" value="1"/>
</dbReference>
<keyword evidence="3" id="KW-0804">Transcription</keyword>
<dbReference type="Gene3D" id="1.10.10.10">
    <property type="entry name" value="Winged helix-like DNA-binding domain superfamily/Winged helix DNA-binding domain"/>
    <property type="match status" value="1"/>
</dbReference>
<dbReference type="Pfam" id="PF00027">
    <property type="entry name" value="cNMP_binding"/>
    <property type="match status" value="1"/>
</dbReference>
<dbReference type="AlphaFoldDB" id="A0A1K0IJ26"/>
<dbReference type="InterPro" id="IPR036388">
    <property type="entry name" value="WH-like_DNA-bd_sf"/>
</dbReference>
<organism evidence="6">
    <name type="scientific">Cupriavidus necator</name>
    <name type="common">Alcaligenes eutrophus</name>
    <name type="synonym">Ralstonia eutropha</name>
    <dbReference type="NCBI Taxonomy" id="106590"/>
    <lineage>
        <taxon>Bacteria</taxon>
        <taxon>Pseudomonadati</taxon>
        <taxon>Pseudomonadota</taxon>
        <taxon>Betaproteobacteria</taxon>
        <taxon>Burkholderiales</taxon>
        <taxon>Burkholderiaceae</taxon>
        <taxon>Cupriavidus</taxon>
    </lineage>
</organism>
<dbReference type="InterPro" id="IPR036390">
    <property type="entry name" value="WH_DNA-bd_sf"/>
</dbReference>